<organism evidence="1 2">
    <name type="scientific">Leptosphaeria maculans (strain JN3 / isolate v23.1.3 / race Av1-4-5-6-7-8)</name>
    <name type="common">Blackleg fungus</name>
    <name type="synonym">Phoma lingam</name>
    <dbReference type="NCBI Taxonomy" id="985895"/>
    <lineage>
        <taxon>Eukaryota</taxon>
        <taxon>Fungi</taxon>
        <taxon>Dikarya</taxon>
        <taxon>Ascomycota</taxon>
        <taxon>Pezizomycotina</taxon>
        <taxon>Dothideomycetes</taxon>
        <taxon>Pleosporomycetidae</taxon>
        <taxon>Pleosporales</taxon>
        <taxon>Pleosporineae</taxon>
        <taxon>Leptosphaeriaceae</taxon>
        <taxon>Plenodomus</taxon>
        <taxon>Plenodomus lingam/Leptosphaeria maculans species complex</taxon>
    </lineage>
</organism>
<dbReference type="HOGENOM" id="CLU_866182_0_0_1"/>
<dbReference type="EMBL" id="FP929139">
    <property type="protein sequence ID" value="CBY02102.1"/>
    <property type="molecule type" value="Genomic_DNA"/>
</dbReference>
<reference evidence="2" key="1">
    <citation type="journal article" date="2011" name="Nat. Commun.">
        <title>Effector diversification within compartments of the Leptosphaeria maculans genome affected by Repeat-Induced Point mutations.</title>
        <authorList>
            <person name="Rouxel T."/>
            <person name="Grandaubert J."/>
            <person name="Hane J.K."/>
            <person name="Hoede C."/>
            <person name="van de Wouw A.P."/>
            <person name="Couloux A."/>
            <person name="Dominguez V."/>
            <person name="Anthouard V."/>
            <person name="Bally P."/>
            <person name="Bourras S."/>
            <person name="Cozijnsen A.J."/>
            <person name="Ciuffetti L.M."/>
            <person name="Degrave A."/>
            <person name="Dilmaghani A."/>
            <person name="Duret L."/>
            <person name="Fudal I."/>
            <person name="Goodwin S.B."/>
            <person name="Gout L."/>
            <person name="Glaser N."/>
            <person name="Linglin J."/>
            <person name="Kema G.H.J."/>
            <person name="Lapalu N."/>
            <person name="Lawrence C.B."/>
            <person name="May K."/>
            <person name="Meyer M."/>
            <person name="Ollivier B."/>
            <person name="Poulain J."/>
            <person name="Schoch C.L."/>
            <person name="Simon A."/>
            <person name="Spatafora J.W."/>
            <person name="Stachowiak A."/>
            <person name="Turgeon B.G."/>
            <person name="Tyler B.M."/>
            <person name="Vincent D."/>
            <person name="Weissenbach J."/>
            <person name="Amselem J."/>
            <person name="Quesneville H."/>
            <person name="Oliver R.P."/>
            <person name="Wincker P."/>
            <person name="Balesdent M.-H."/>
            <person name="Howlett B.J."/>
        </authorList>
    </citation>
    <scope>NUCLEOTIDE SEQUENCE [LARGE SCALE GENOMIC DNA]</scope>
    <source>
        <strain evidence="2">JN3 / isolate v23.1.3 / race Av1-4-5-6-7-8</strain>
    </source>
</reference>
<dbReference type="InParanoid" id="E5ACA0"/>
<name>E5ACA0_LEPMJ</name>
<proteinExistence type="predicted"/>
<dbReference type="eggNOG" id="ENOG502T5J1">
    <property type="taxonomic scope" value="Eukaryota"/>
</dbReference>
<dbReference type="AlphaFoldDB" id="E5ACA0"/>
<dbReference type="Proteomes" id="UP000002668">
    <property type="component" value="Genome"/>
</dbReference>
<protein>
    <submittedName>
        <fullName evidence="1">Uncharacterized protein</fullName>
    </submittedName>
</protein>
<evidence type="ECO:0000313" key="2">
    <source>
        <dbReference type="Proteomes" id="UP000002668"/>
    </source>
</evidence>
<dbReference type="VEuPathDB" id="FungiDB:LEMA_P008890.1"/>
<keyword evidence="2" id="KW-1185">Reference proteome</keyword>
<sequence length="321" mass="36970">MDIDPGYYSPLANQEARIHMISTDFYPEWLLKEPCFNLAWIDLYLWQLRSRPELIKQVHTLDIWSRSNGRVTRDERNRICHEYPKIKAATVLENTRFLPHFLSVLKNAKDERVISQIEEDVLPLLFCYLVVSLPGLRERKLGGAWLMDFPIFECGLSSALGRMYLPGDWRNSFSLSTYKNLLSQLTVLDSSAYPCEPSKNSRTRLPAKPHKIFPPTLQILRISEASQTTPHFLCQLAIAKKYGSHLPALVRVEAYFESRYKAYCHNASSRSPARRIIHIPKLFKDAHIALLLYFPPLGFSHLARWRYALVPSVAPGWTAVG</sequence>
<evidence type="ECO:0000313" key="1">
    <source>
        <dbReference type="EMBL" id="CBY02102.1"/>
    </source>
</evidence>
<gene>
    <name evidence="1" type="ORF">LEMA_P008890.1</name>
</gene>
<dbReference type="OrthoDB" id="3219396at2759"/>
<accession>E5ACA0</accession>
<dbReference type="OMA" id="WLMDFPI"/>